<keyword evidence="8" id="KW-0067">ATP-binding</keyword>
<keyword evidence="6" id="KW-0566">Pantothenate biosynthesis</keyword>
<evidence type="ECO:0000256" key="1">
    <source>
        <dbReference type="ARBA" id="ARBA00004990"/>
    </source>
</evidence>
<dbReference type="Proteomes" id="UP000242180">
    <property type="component" value="Unassembled WGS sequence"/>
</dbReference>
<dbReference type="FunFam" id="3.40.50.620:FF:000013">
    <property type="entry name" value="Pantothenate synthetase"/>
    <property type="match status" value="1"/>
</dbReference>
<evidence type="ECO:0000313" key="13">
    <source>
        <dbReference type="Proteomes" id="UP000242180"/>
    </source>
</evidence>
<evidence type="ECO:0000256" key="3">
    <source>
        <dbReference type="ARBA" id="ARBA00012219"/>
    </source>
</evidence>
<dbReference type="NCBIfam" id="TIGR00018">
    <property type="entry name" value="panC"/>
    <property type="match status" value="1"/>
</dbReference>
<dbReference type="InParanoid" id="A0A1X2HCB2"/>
<keyword evidence="5" id="KW-0436">Ligase</keyword>
<dbReference type="OrthoDB" id="2020436at2759"/>
<dbReference type="GO" id="GO:0015940">
    <property type="term" value="P:pantothenate biosynthetic process"/>
    <property type="evidence" value="ECO:0007669"/>
    <property type="project" value="UniProtKB-UniPathway"/>
</dbReference>
<evidence type="ECO:0000256" key="6">
    <source>
        <dbReference type="ARBA" id="ARBA00022655"/>
    </source>
</evidence>
<reference evidence="12 13" key="1">
    <citation type="submission" date="2016-07" db="EMBL/GenBank/DDBJ databases">
        <title>Pervasive Adenine N6-methylation of Active Genes in Fungi.</title>
        <authorList>
            <consortium name="DOE Joint Genome Institute"/>
            <person name="Mondo S.J."/>
            <person name="Dannebaum R.O."/>
            <person name="Kuo R.C."/>
            <person name="Labutti K."/>
            <person name="Haridas S."/>
            <person name="Kuo A."/>
            <person name="Salamov A."/>
            <person name="Ahrendt S.R."/>
            <person name="Lipzen A."/>
            <person name="Sullivan W."/>
            <person name="Andreopoulos W.B."/>
            <person name="Clum A."/>
            <person name="Lindquist E."/>
            <person name="Daum C."/>
            <person name="Ramamoorthy G.K."/>
            <person name="Gryganskyi A."/>
            <person name="Culley D."/>
            <person name="Magnuson J.K."/>
            <person name="James T.Y."/>
            <person name="O'Malley M.A."/>
            <person name="Stajich J.E."/>
            <person name="Spatafora J.W."/>
            <person name="Visel A."/>
            <person name="Grigoriev I.V."/>
        </authorList>
    </citation>
    <scope>NUCLEOTIDE SEQUENCE [LARGE SCALE GENOMIC DNA]</scope>
    <source>
        <strain evidence="12 13">NRRL 2496</strain>
    </source>
</reference>
<gene>
    <name evidence="12" type="ORF">BCR43DRAFT_514834</name>
</gene>
<evidence type="ECO:0000256" key="10">
    <source>
        <dbReference type="ARBA" id="ARBA00032806"/>
    </source>
</evidence>
<dbReference type="HAMAP" id="MF_00158">
    <property type="entry name" value="PanC"/>
    <property type="match status" value="1"/>
</dbReference>
<dbReference type="STRING" id="13706.A0A1X2HCB2"/>
<name>A0A1X2HCB2_SYNRA</name>
<comment type="pathway">
    <text evidence="1">Cofactor biosynthesis; (R)-pantothenate biosynthesis; (R)-pantothenate from (R)-pantoate and beta-alanine: step 1/1.</text>
</comment>
<evidence type="ECO:0000313" key="12">
    <source>
        <dbReference type="EMBL" id="ORY96434.1"/>
    </source>
</evidence>
<dbReference type="GO" id="GO:0005524">
    <property type="term" value="F:ATP binding"/>
    <property type="evidence" value="ECO:0007669"/>
    <property type="project" value="UniProtKB-KW"/>
</dbReference>
<proteinExistence type="inferred from homology"/>
<dbReference type="GO" id="GO:0004592">
    <property type="term" value="F:pantoate-beta-alanine ligase activity"/>
    <property type="evidence" value="ECO:0007669"/>
    <property type="project" value="UniProtKB-EC"/>
</dbReference>
<keyword evidence="7" id="KW-0547">Nucleotide-binding</keyword>
<dbReference type="AlphaFoldDB" id="A0A1X2HCB2"/>
<dbReference type="InterPro" id="IPR003721">
    <property type="entry name" value="Pantoate_ligase"/>
</dbReference>
<dbReference type="SUPFAM" id="SSF52374">
    <property type="entry name" value="Nucleotidylyl transferase"/>
    <property type="match status" value="1"/>
</dbReference>
<evidence type="ECO:0000256" key="4">
    <source>
        <dbReference type="ARBA" id="ARBA00015647"/>
    </source>
</evidence>
<comment type="catalytic activity">
    <reaction evidence="11">
        <text>(R)-pantoate + beta-alanine + ATP = (R)-pantothenate + AMP + diphosphate + H(+)</text>
        <dbReference type="Rhea" id="RHEA:10912"/>
        <dbReference type="ChEBI" id="CHEBI:15378"/>
        <dbReference type="ChEBI" id="CHEBI:15980"/>
        <dbReference type="ChEBI" id="CHEBI:29032"/>
        <dbReference type="ChEBI" id="CHEBI:30616"/>
        <dbReference type="ChEBI" id="CHEBI:33019"/>
        <dbReference type="ChEBI" id="CHEBI:57966"/>
        <dbReference type="ChEBI" id="CHEBI:456215"/>
        <dbReference type="EC" id="6.3.2.1"/>
    </reaction>
</comment>
<evidence type="ECO:0000256" key="8">
    <source>
        <dbReference type="ARBA" id="ARBA00022840"/>
    </source>
</evidence>
<dbReference type="Pfam" id="PF02569">
    <property type="entry name" value="Pantoate_ligase"/>
    <property type="match status" value="1"/>
</dbReference>
<evidence type="ECO:0000256" key="11">
    <source>
        <dbReference type="ARBA" id="ARBA00048258"/>
    </source>
</evidence>
<organism evidence="12 13">
    <name type="scientific">Syncephalastrum racemosum</name>
    <name type="common">Filamentous fungus</name>
    <dbReference type="NCBI Taxonomy" id="13706"/>
    <lineage>
        <taxon>Eukaryota</taxon>
        <taxon>Fungi</taxon>
        <taxon>Fungi incertae sedis</taxon>
        <taxon>Mucoromycota</taxon>
        <taxon>Mucoromycotina</taxon>
        <taxon>Mucoromycetes</taxon>
        <taxon>Mucorales</taxon>
        <taxon>Syncephalastraceae</taxon>
        <taxon>Syncephalastrum</taxon>
    </lineage>
</organism>
<dbReference type="InterPro" id="IPR014729">
    <property type="entry name" value="Rossmann-like_a/b/a_fold"/>
</dbReference>
<evidence type="ECO:0000256" key="9">
    <source>
        <dbReference type="ARBA" id="ARBA00029902"/>
    </source>
</evidence>
<dbReference type="PANTHER" id="PTHR21299">
    <property type="entry name" value="CYTIDYLATE KINASE/PANTOATE-BETA-ALANINE LIGASE"/>
    <property type="match status" value="1"/>
</dbReference>
<evidence type="ECO:0000256" key="7">
    <source>
        <dbReference type="ARBA" id="ARBA00022741"/>
    </source>
</evidence>
<dbReference type="CDD" id="cd00560">
    <property type="entry name" value="PanC"/>
    <property type="match status" value="1"/>
</dbReference>
<protein>
    <recommendedName>
        <fullName evidence="4">Pantoate--beta-alanine ligase</fullName>
        <ecNumber evidence="3">6.3.2.1</ecNumber>
    </recommendedName>
    <alternativeName>
        <fullName evidence="10">Pantoate-activating enzyme</fullName>
    </alternativeName>
    <alternativeName>
        <fullName evidence="9">Pantothenate synthetase</fullName>
    </alternativeName>
</protein>
<evidence type="ECO:0000256" key="2">
    <source>
        <dbReference type="ARBA" id="ARBA00009256"/>
    </source>
</evidence>
<dbReference type="Gene3D" id="3.40.50.620">
    <property type="entry name" value="HUPs"/>
    <property type="match status" value="1"/>
</dbReference>
<dbReference type="OMA" id="CNHKLEP"/>
<dbReference type="InterPro" id="IPR042176">
    <property type="entry name" value="Pantoate_ligase_C"/>
</dbReference>
<dbReference type="PANTHER" id="PTHR21299:SF1">
    <property type="entry name" value="PANTOATE--BETA-ALANINE LIGASE"/>
    <property type="match status" value="1"/>
</dbReference>
<keyword evidence="13" id="KW-1185">Reference proteome</keyword>
<comment type="similarity">
    <text evidence="2">Belongs to the pantothenate synthetase family.</text>
</comment>
<comment type="caution">
    <text evidence="12">The sequence shown here is derived from an EMBL/GenBank/DDBJ whole genome shotgun (WGS) entry which is preliminary data.</text>
</comment>
<dbReference type="EMBL" id="MCGN01000005">
    <property type="protein sequence ID" value="ORY96434.1"/>
    <property type="molecule type" value="Genomic_DNA"/>
</dbReference>
<dbReference type="UniPathway" id="UPA00028">
    <property type="reaction ID" value="UER00005"/>
</dbReference>
<evidence type="ECO:0000256" key="5">
    <source>
        <dbReference type="ARBA" id="ARBA00022598"/>
    </source>
</evidence>
<dbReference type="FunCoup" id="A0A1X2HCB2">
    <property type="interactions" value="368"/>
</dbReference>
<dbReference type="Gene3D" id="3.30.1300.10">
    <property type="entry name" value="Pantoate-beta-alanine ligase, C-terminal domain"/>
    <property type="match status" value="1"/>
</dbReference>
<sequence length="306" mass="33754">MDDITIPEGIQIFTTIKAFRKWRREILLSGKTVGFVPTMGALHAGHMGLATQAANDNDVVCLSIFVNPAQFSPTEDLATYPRTLQADLDTLKETLPDKACAVLVPSVAEMYPNGIPLDRSQQEGAFVEVLGLSHQLEGKTRPHFFRGVATVVTKLFNIVQPEHAYFGQKDVQQCMVLRRMVRDLHLPVQLHICPTARAEDGLALSSRNAYLTEDQRHDALALYAALSRMQSLYDLGMTDADTLREAGKELLSNFPDVRLDYISIASPDTLKEIQGEIDPSVGAVMSGAVYVGTTRLIDNFLINVQP</sequence>
<dbReference type="EC" id="6.3.2.1" evidence="3"/>
<accession>A0A1X2HCB2</accession>